<reference evidence="1" key="1">
    <citation type="journal article" date="2009" name="PLoS Genet.">
        <title>Sequencing, mapping, and analysis of 27,455 maize full-length cDNAs.</title>
        <authorList>
            <person name="Soderlund C."/>
            <person name="Descour A."/>
            <person name="Kudrna D."/>
            <person name="Bomhoff M."/>
            <person name="Boyd L."/>
            <person name="Currie J."/>
            <person name="Angelova A."/>
            <person name="Collura K."/>
            <person name="Wissotski M."/>
            <person name="Ashley E."/>
            <person name="Morrow D."/>
            <person name="Fernandes J."/>
            <person name="Walbot V."/>
            <person name="Yu Y."/>
        </authorList>
    </citation>
    <scope>NUCLEOTIDE SEQUENCE</scope>
    <source>
        <strain evidence="1">B73</strain>
    </source>
</reference>
<sequence length="47" mass="5210">MSPGCSTTTFTEIVSGYCSCISPSSSGGFILYCYISFAKLWILFHRF</sequence>
<protein>
    <submittedName>
        <fullName evidence="1">Uncharacterized protein</fullName>
    </submittedName>
</protein>
<evidence type="ECO:0000313" key="1">
    <source>
        <dbReference type="EMBL" id="ACR37164.1"/>
    </source>
</evidence>
<proteinExistence type="evidence at transcript level"/>
<organism evidence="1">
    <name type="scientific">Zea mays</name>
    <name type="common">Maize</name>
    <dbReference type="NCBI Taxonomy" id="4577"/>
    <lineage>
        <taxon>Eukaryota</taxon>
        <taxon>Viridiplantae</taxon>
        <taxon>Streptophyta</taxon>
        <taxon>Embryophyta</taxon>
        <taxon>Tracheophyta</taxon>
        <taxon>Spermatophyta</taxon>
        <taxon>Magnoliopsida</taxon>
        <taxon>Liliopsida</taxon>
        <taxon>Poales</taxon>
        <taxon>Poaceae</taxon>
        <taxon>PACMAD clade</taxon>
        <taxon>Panicoideae</taxon>
        <taxon>Andropogonodae</taxon>
        <taxon>Andropogoneae</taxon>
        <taxon>Tripsacinae</taxon>
        <taxon>Zea</taxon>
    </lineage>
</organism>
<name>C4J7L4_MAIZE</name>
<dbReference type="EMBL" id="BT086811">
    <property type="protein sequence ID" value="ACR37164.1"/>
    <property type="molecule type" value="mRNA"/>
</dbReference>
<accession>C4J7L4</accession>
<dbReference type="AlphaFoldDB" id="C4J7L4"/>